<gene>
    <name evidence="2" type="ORF">LCER1_G000982</name>
</gene>
<evidence type="ECO:0000313" key="2">
    <source>
        <dbReference type="EMBL" id="TVY57009.1"/>
    </source>
</evidence>
<evidence type="ECO:0000313" key="3">
    <source>
        <dbReference type="Proteomes" id="UP000481288"/>
    </source>
</evidence>
<feature type="signal peptide" evidence="1">
    <location>
        <begin position="1"/>
        <end position="17"/>
    </location>
</feature>
<feature type="chain" id="PRO_5028855433" description="GPI anchored serine-threonine rich protein" evidence="1">
    <location>
        <begin position="18"/>
        <end position="173"/>
    </location>
</feature>
<evidence type="ECO:0008006" key="4">
    <source>
        <dbReference type="Google" id="ProtNLM"/>
    </source>
</evidence>
<keyword evidence="1" id="KW-0732">Signal</keyword>
<dbReference type="OrthoDB" id="2507140at2759"/>
<accession>A0A7D8USS9</accession>
<protein>
    <recommendedName>
        <fullName evidence="4">GPI anchored serine-threonine rich protein</fullName>
    </recommendedName>
</protein>
<dbReference type="Proteomes" id="UP000481288">
    <property type="component" value="Unassembled WGS sequence"/>
</dbReference>
<keyword evidence="3" id="KW-1185">Reference proteome</keyword>
<comment type="caution">
    <text evidence="2">The sequence shown here is derived from an EMBL/GenBank/DDBJ whole genome shotgun (WGS) entry which is preliminary data.</text>
</comment>
<organism evidence="2 3">
    <name type="scientific">Lachnellula cervina</name>
    <dbReference type="NCBI Taxonomy" id="1316786"/>
    <lineage>
        <taxon>Eukaryota</taxon>
        <taxon>Fungi</taxon>
        <taxon>Dikarya</taxon>
        <taxon>Ascomycota</taxon>
        <taxon>Pezizomycotina</taxon>
        <taxon>Leotiomycetes</taxon>
        <taxon>Helotiales</taxon>
        <taxon>Lachnaceae</taxon>
        <taxon>Lachnellula</taxon>
    </lineage>
</organism>
<dbReference type="EMBL" id="QGMG01000119">
    <property type="protein sequence ID" value="TVY57009.1"/>
    <property type="molecule type" value="Genomic_DNA"/>
</dbReference>
<dbReference type="AlphaFoldDB" id="A0A7D8USS9"/>
<feature type="non-terminal residue" evidence="2">
    <location>
        <position position="173"/>
    </location>
</feature>
<sequence>MQFSLLPISLFLSVAAAATSTSSAAASGTSSVCAAQDVLNQCLVTGRGYLDACASTDYACLCQKSNDILTCYLQCPNDPGQSAAQNTKSTNCNNASIYGQTTTAISKAVSATASTSSASATGASATSDAVAVKTATGTASGATSSASGKANSAGNMVIGAGSVMMGLAGVMAA</sequence>
<name>A0A7D8USS9_9HELO</name>
<evidence type="ECO:0000256" key="1">
    <source>
        <dbReference type="SAM" id="SignalP"/>
    </source>
</evidence>
<reference evidence="2 3" key="1">
    <citation type="submission" date="2018-05" db="EMBL/GenBank/DDBJ databases">
        <title>Whole genome sequencing for identification of molecular markers to develop diagnostic detection tools for the regulated plant pathogen Lachnellula willkommii.</title>
        <authorList>
            <person name="Giroux E."/>
            <person name="Bilodeau G."/>
        </authorList>
    </citation>
    <scope>NUCLEOTIDE SEQUENCE [LARGE SCALE GENOMIC DNA]</scope>
    <source>
        <strain evidence="2 3">CBS 625.97</strain>
    </source>
</reference>
<proteinExistence type="predicted"/>